<dbReference type="EMBL" id="CP029843">
    <property type="protein sequence ID" value="AWV08615.1"/>
    <property type="molecule type" value="Genomic_DNA"/>
</dbReference>
<keyword evidence="2" id="KW-0238">DNA-binding</keyword>
<feature type="domain" description="HTH araC/xylS-type" evidence="5">
    <location>
        <begin position="284"/>
        <end position="387"/>
    </location>
</feature>
<evidence type="ECO:0000256" key="3">
    <source>
        <dbReference type="ARBA" id="ARBA00023163"/>
    </source>
</evidence>
<dbReference type="Proteomes" id="UP000249447">
    <property type="component" value="Chromosome"/>
</dbReference>
<keyword evidence="4" id="KW-0812">Transmembrane</keyword>
<dbReference type="SMART" id="SM00342">
    <property type="entry name" value="HTH_ARAC"/>
    <property type="match status" value="1"/>
</dbReference>
<dbReference type="GO" id="GO:0043565">
    <property type="term" value="F:sequence-specific DNA binding"/>
    <property type="evidence" value="ECO:0007669"/>
    <property type="project" value="InterPro"/>
</dbReference>
<feature type="transmembrane region" description="Helical" evidence="4">
    <location>
        <begin position="35"/>
        <end position="54"/>
    </location>
</feature>
<dbReference type="SUPFAM" id="SSF46689">
    <property type="entry name" value="Homeodomain-like"/>
    <property type="match status" value="1"/>
</dbReference>
<keyword evidence="3" id="KW-0804">Transcription</keyword>
<feature type="transmembrane region" description="Helical" evidence="4">
    <location>
        <begin position="177"/>
        <end position="196"/>
    </location>
</feature>
<feature type="transmembrane region" description="Helical" evidence="4">
    <location>
        <begin position="208"/>
        <end position="226"/>
    </location>
</feature>
<keyword evidence="7" id="KW-1185">Reference proteome</keyword>
<feature type="transmembrane region" description="Helical" evidence="4">
    <location>
        <begin position="60"/>
        <end position="84"/>
    </location>
</feature>
<dbReference type="AlphaFoldDB" id="A0A2U9TB74"/>
<accession>A0A2U9TB74</accession>
<dbReference type="InterPro" id="IPR018062">
    <property type="entry name" value="HTH_AraC-typ_CS"/>
</dbReference>
<evidence type="ECO:0000313" key="7">
    <source>
        <dbReference type="Proteomes" id="UP000249447"/>
    </source>
</evidence>
<name>A0A2U9TB74_9GAMM</name>
<dbReference type="PROSITE" id="PS00041">
    <property type="entry name" value="HTH_ARAC_FAMILY_1"/>
    <property type="match status" value="1"/>
</dbReference>
<dbReference type="OrthoDB" id="345413at2"/>
<feature type="transmembrane region" description="Helical" evidence="4">
    <location>
        <begin position="96"/>
        <end position="118"/>
    </location>
</feature>
<gene>
    <name evidence="6" type="ORF">C9I47_2946</name>
</gene>
<keyword evidence="4" id="KW-0472">Membrane</keyword>
<sequence>MSHWVVIYAIGAAQALLLAPALWRRPANAAANRVLAAWLALVGLDLAVKAAFLATPAPALFRVLLLVGTFPFLYGTFFYLYVRTLTTARRLVWRDLLHLLGFAVALALFAPGLLADAALNAELMRQWLSRALPPPVPWYSLFLYAWSLSYVVAALLRVVRYRREVRERRSDADRMSLRWVVVMALGQVLIWAIALLHDTTRIPGIDYLLVYGAVAVWACVLGYLGLMQAPVSPEREGEAVDTDVDAIASVDDPGAGASAAVAAVSSPEAATDSADDPRLPEVQARLQRLMDEEALYLAPALTIAQVARRSGYPEYLVSMAINRGFGCTFWDYINRQRIGAACRCLADPDDGRTILDIAYACGFTSKSTFNAAFKRETAATPSAWRARRAQAQAC</sequence>
<proteinExistence type="predicted"/>
<dbReference type="Pfam" id="PF12833">
    <property type="entry name" value="HTH_18"/>
    <property type="match status" value="1"/>
</dbReference>
<reference evidence="6 7" key="1">
    <citation type="submission" date="2018-05" db="EMBL/GenBank/DDBJ databases">
        <title>The complete genome of Lysobacter maris HZ9B, a marine bacterium antagonistic against terrestrial plant pathogens.</title>
        <authorList>
            <person name="Zhang X.-Q."/>
        </authorList>
    </citation>
    <scope>NUCLEOTIDE SEQUENCE [LARGE SCALE GENOMIC DNA]</scope>
    <source>
        <strain evidence="6 7">HZ9B</strain>
    </source>
</reference>
<dbReference type="Gene3D" id="1.10.10.60">
    <property type="entry name" value="Homeodomain-like"/>
    <property type="match status" value="1"/>
</dbReference>
<dbReference type="InterPro" id="IPR018060">
    <property type="entry name" value="HTH_AraC"/>
</dbReference>
<dbReference type="RefSeq" id="WP_111267639.1">
    <property type="nucleotide sequence ID" value="NZ_CP029843.1"/>
</dbReference>
<evidence type="ECO:0000256" key="2">
    <source>
        <dbReference type="ARBA" id="ARBA00023125"/>
    </source>
</evidence>
<dbReference type="PANTHER" id="PTHR43280:SF29">
    <property type="entry name" value="ARAC-FAMILY TRANSCRIPTIONAL REGULATOR"/>
    <property type="match status" value="1"/>
</dbReference>
<dbReference type="PROSITE" id="PS01124">
    <property type="entry name" value="HTH_ARAC_FAMILY_2"/>
    <property type="match status" value="1"/>
</dbReference>
<dbReference type="KEGG" id="lmb:C9I47_2946"/>
<evidence type="ECO:0000256" key="1">
    <source>
        <dbReference type="ARBA" id="ARBA00023015"/>
    </source>
</evidence>
<evidence type="ECO:0000259" key="5">
    <source>
        <dbReference type="PROSITE" id="PS01124"/>
    </source>
</evidence>
<evidence type="ECO:0000313" key="6">
    <source>
        <dbReference type="EMBL" id="AWV08615.1"/>
    </source>
</evidence>
<evidence type="ECO:0000256" key="4">
    <source>
        <dbReference type="SAM" id="Phobius"/>
    </source>
</evidence>
<dbReference type="PANTHER" id="PTHR43280">
    <property type="entry name" value="ARAC-FAMILY TRANSCRIPTIONAL REGULATOR"/>
    <property type="match status" value="1"/>
</dbReference>
<dbReference type="InterPro" id="IPR009057">
    <property type="entry name" value="Homeodomain-like_sf"/>
</dbReference>
<keyword evidence="4" id="KW-1133">Transmembrane helix</keyword>
<organism evidence="6 7">
    <name type="scientific">Marilutibacter maris</name>
    <dbReference type="NCBI Taxonomy" id="1605891"/>
    <lineage>
        <taxon>Bacteria</taxon>
        <taxon>Pseudomonadati</taxon>
        <taxon>Pseudomonadota</taxon>
        <taxon>Gammaproteobacteria</taxon>
        <taxon>Lysobacterales</taxon>
        <taxon>Lysobacteraceae</taxon>
        <taxon>Marilutibacter</taxon>
    </lineage>
</organism>
<protein>
    <submittedName>
        <fullName evidence="6">Putative helix-turn-helix-domain containing protein, AraC type</fullName>
    </submittedName>
</protein>
<feature type="transmembrane region" description="Helical" evidence="4">
    <location>
        <begin position="6"/>
        <end position="23"/>
    </location>
</feature>
<feature type="transmembrane region" description="Helical" evidence="4">
    <location>
        <begin position="138"/>
        <end position="156"/>
    </location>
</feature>
<dbReference type="GO" id="GO:0003700">
    <property type="term" value="F:DNA-binding transcription factor activity"/>
    <property type="evidence" value="ECO:0007669"/>
    <property type="project" value="InterPro"/>
</dbReference>
<keyword evidence="1" id="KW-0805">Transcription regulation</keyword>